<keyword evidence="9" id="KW-1185">Reference proteome</keyword>
<reference evidence="7" key="2">
    <citation type="submission" date="2015-07" db="EMBL/GenBank/DDBJ databases">
        <authorList>
            <person name="Noorani M."/>
        </authorList>
    </citation>
    <scope>NUCLEOTIDE SEQUENCE</scope>
    <source>
        <strain evidence="7">Yugu1</strain>
    </source>
</reference>
<comment type="similarity">
    <text evidence="1">Belongs to the disease resistance NB-LRR family.</text>
</comment>
<evidence type="ECO:0000256" key="3">
    <source>
        <dbReference type="ARBA" id="ARBA00022737"/>
    </source>
</evidence>
<gene>
    <name evidence="7" type="ORF">SETIT_2G008800v2</name>
</gene>
<dbReference type="InterPro" id="IPR041118">
    <property type="entry name" value="Rx_N"/>
</dbReference>
<dbReference type="InterPro" id="IPR038005">
    <property type="entry name" value="RX-like_CC"/>
</dbReference>
<dbReference type="PANTHER" id="PTHR19338:SF65">
    <property type="entry name" value="OS06G0163900 PROTEIN"/>
    <property type="match status" value="1"/>
</dbReference>
<evidence type="ECO:0000256" key="4">
    <source>
        <dbReference type="ARBA" id="ARBA00022741"/>
    </source>
</evidence>
<dbReference type="AlphaFoldDB" id="K4A3Z8"/>
<dbReference type="EnsemblPlants" id="KQL22200">
    <property type="protein sequence ID" value="KQL22200"/>
    <property type="gene ID" value="SETIT_033602mg"/>
</dbReference>
<dbReference type="EMBL" id="AGNK02000629">
    <property type="status" value="NOT_ANNOTATED_CDS"/>
    <property type="molecule type" value="Genomic_DNA"/>
</dbReference>
<keyword evidence="5" id="KW-0611">Plant defense</keyword>
<dbReference type="Pfam" id="PF18052">
    <property type="entry name" value="Rx_N"/>
    <property type="match status" value="1"/>
</dbReference>
<feature type="domain" description="Disease resistance N-terminal" evidence="6">
    <location>
        <begin position="12"/>
        <end position="92"/>
    </location>
</feature>
<dbReference type="CDD" id="cd14798">
    <property type="entry name" value="RX-CC_like"/>
    <property type="match status" value="1"/>
</dbReference>
<dbReference type="GO" id="GO:0000166">
    <property type="term" value="F:nucleotide binding"/>
    <property type="evidence" value="ECO:0007669"/>
    <property type="project" value="UniProtKB-KW"/>
</dbReference>
<evidence type="ECO:0000256" key="2">
    <source>
        <dbReference type="ARBA" id="ARBA00022614"/>
    </source>
</evidence>
<proteinExistence type="inferred from homology"/>
<dbReference type="OMA" id="GTHIGMA"/>
<name>K4A3Z8_SETIT</name>
<accession>K4A3Z8</accession>
<dbReference type="GO" id="GO:0006952">
    <property type="term" value="P:defense response"/>
    <property type="evidence" value="ECO:0007669"/>
    <property type="project" value="UniProtKB-KW"/>
</dbReference>
<dbReference type="Gene3D" id="1.20.5.4130">
    <property type="match status" value="1"/>
</dbReference>
<evidence type="ECO:0000313" key="8">
    <source>
        <dbReference type="EnsemblPlants" id="KQL22200"/>
    </source>
</evidence>
<dbReference type="Proteomes" id="UP000004995">
    <property type="component" value="Unassembled WGS sequence"/>
</dbReference>
<reference evidence="8" key="3">
    <citation type="submission" date="2018-08" db="UniProtKB">
        <authorList>
            <consortium name="EnsemblPlants"/>
        </authorList>
    </citation>
    <scope>IDENTIFICATION</scope>
    <source>
        <strain evidence="8">Yugu1</strain>
    </source>
</reference>
<reference evidence="7 9" key="1">
    <citation type="journal article" date="2012" name="Nat. Biotechnol.">
        <title>Reference genome sequence of the model plant Setaria.</title>
        <authorList>
            <person name="Bennetzen J.L."/>
            <person name="Schmutz J."/>
            <person name="Wang H."/>
            <person name="Percifield R."/>
            <person name="Hawkins J."/>
            <person name="Pontaroli A.C."/>
            <person name="Estep M."/>
            <person name="Feng L."/>
            <person name="Vaughn J.N."/>
            <person name="Grimwood J."/>
            <person name="Jenkins J."/>
            <person name="Barry K."/>
            <person name="Lindquist E."/>
            <person name="Hellsten U."/>
            <person name="Deshpande S."/>
            <person name="Wang X."/>
            <person name="Wu X."/>
            <person name="Mitros T."/>
            <person name="Triplett J."/>
            <person name="Yang X."/>
            <person name="Ye C.Y."/>
            <person name="Mauro-Herrera M."/>
            <person name="Wang L."/>
            <person name="Li P."/>
            <person name="Sharma M."/>
            <person name="Sharma R."/>
            <person name="Ronald P.C."/>
            <person name="Panaud O."/>
            <person name="Kellogg E.A."/>
            <person name="Brutnell T.P."/>
            <person name="Doust A.N."/>
            <person name="Tuskan G.A."/>
            <person name="Rokhsar D."/>
            <person name="Devos K.M."/>
        </authorList>
    </citation>
    <scope>NUCLEOTIDE SEQUENCE [LARGE SCALE GENOMIC DNA]</scope>
    <source>
        <strain evidence="9">cv. Yugu1</strain>
        <strain evidence="7">Yugu1</strain>
    </source>
</reference>
<dbReference type="Gramene" id="KQL22200">
    <property type="protein sequence ID" value="KQL22200"/>
    <property type="gene ID" value="SETIT_033602mg"/>
</dbReference>
<dbReference type="PANTHER" id="PTHR19338">
    <property type="entry name" value="TRANSLOCASE OF INNER MITOCHONDRIAL MEMBRANE 13 HOMOLOG"/>
    <property type="match status" value="1"/>
</dbReference>
<sequence length="123" mass="13795">MERAMVSAATGAMSSVLAKLAELLHEKYKLANRVRKNIEFLRSELRAMNDLLYVMADIEELNAVNKGWRDRVRELAYDIEDCIDLSVARLHCAGGDASKGGFFGPKQLARKLKKISVSFQIAH</sequence>
<evidence type="ECO:0000313" key="9">
    <source>
        <dbReference type="Proteomes" id="UP000004995"/>
    </source>
</evidence>
<evidence type="ECO:0000259" key="6">
    <source>
        <dbReference type="Pfam" id="PF18052"/>
    </source>
</evidence>
<dbReference type="HOGENOM" id="CLU_000837_29_4_1"/>
<dbReference type="OrthoDB" id="683874at2759"/>
<evidence type="ECO:0000256" key="5">
    <source>
        <dbReference type="ARBA" id="ARBA00022821"/>
    </source>
</evidence>
<dbReference type="EMBL" id="CM003529">
    <property type="protein sequence ID" value="RCV09208.1"/>
    <property type="molecule type" value="Genomic_DNA"/>
</dbReference>
<organism evidence="8 9">
    <name type="scientific">Setaria italica</name>
    <name type="common">Foxtail millet</name>
    <name type="synonym">Panicum italicum</name>
    <dbReference type="NCBI Taxonomy" id="4555"/>
    <lineage>
        <taxon>Eukaryota</taxon>
        <taxon>Viridiplantae</taxon>
        <taxon>Streptophyta</taxon>
        <taxon>Embryophyta</taxon>
        <taxon>Tracheophyta</taxon>
        <taxon>Spermatophyta</taxon>
        <taxon>Magnoliopsida</taxon>
        <taxon>Liliopsida</taxon>
        <taxon>Poales</taxon>
        <taxon>Poaceae</taxon>
        <taxon>PACMAD clade</taxon>
        <taxon>Panicoideae</taxon>
        <taxon>Panicodae</taxon>
        <taxon>Paniceae</taxon>
        <taxon>Cenchrinae</taxon>
        <taxon>Setaria</taxon>
    </lineage>
</organism>
<protein>
    <recommendedName>
        <fullName evidence="6">Disease resistance N-terminal domain-containing protein</fullName>
    </recommendedName>
</protein>
<keyword evidence="3" id="KW-0677">Repeat</keyword>
<keyword evidence="4" id="KW-0547">Nucleotide-binding</keyword>
<evidence type="ECO:0000313" key="7">
    <source>
        <dbReference type="EMBL" id="RCV09208.1"/>
    </source>
</evidence>
<evidence type="ECO:0000256" key="1">
    <source>
        <dbReference type="ARBA" id="ARBA00008894"/>
    </source>
</evidence>
<keyword evidence="2" id="KW-0433">Leucine-rich repeat</keyword>